<feature type="compositionally biased region" description="Basic and acidic residues" evidence="1">
    <location>
        <begin position="20"/>
        <end position="36"/>
    </location>
</feature>
<protein>
    <submittedName>
        <fullName evidence="2">DUF2934 domain-containing protein</fullName>
    </submittedName>
</protein>
<evidence type="ECO:0000313" key="2">
    <source>
        <dbReference type="EMBL" id="MEW9854612.1"/>
    </source>
</evidence>
<sequence>MSDRENRIRERAFALWQEHGSPHGRDQEHWEQACREIEEEDSRSGLRGAAPSQPQGENKGARKASGSAPSQTSEGGAAEAPAAKRPPRKTASPKEKPSSAQKEPAKRKPRSKN</sequence>
<dbReference type="RefSeq" id="WP_367770789.1">
    <property type="nucleotide sequence ID" value="NZ_JBFNXR010000021.1"/>
</dbReference>
<dbReference type="Proteomes" id="UP001556118">
    <property type="component" value="Unassembled WGS sequence"/>
</dbReference>
<evidence type="ECO:0000313" key="3">
    <source>
        <dbReference type="Proteomes" id="UP001556118"/>
    </source>
</evidence>
<dbReference type="Pfam" id="PF11154">
    <property type="entry name" value="DUF2934"/>
    <property type="match status" value="1"/>
</dbReference>
<feature type="compositionally biased region" description="Low complexity" evidence="1">
    <location>
        <begin position="72"/>
        <end position="83"/>
    </location>
</feature>
<evidence type="ECO:0000256" key="1">
    <source>
        <dbReference type="SAM" id="MobiDB-lite"/>
    </source>
</evidence>
<proteinExistence type="predicted"/>
<organism evidence="2 3">
    <name type="scientific">Novosphingobium rhizovicinum</name>
    <dbReference type="NCBI Taxonomy" id="3228928"/>
    <lineage>
        <taxon>Bacteria</taxon>
        <taxon>Pseudomonadati</taxon>
        <taxon>Pseudomonadota</taxon>
        <taxon>Alphaproteobacteria</taxon>
        <taxon>Sphingomonadales</taxon>
        <taxon>Sphingomonadaceae</taxon>
        <taxon>Novosphingobium</taxon>
    </lineage>
</organism>
<dbReference type="EMBL" id="JBFNXR010000021">
    <property type="protein sequence ID" value="MEW9854612.1"/>
    <property type="molecule type" value="Genomic_DNA"/>
</dbReference>
<reference evidence="2 3" key="1">
    <citation type="submission" date="2024-06" db="EMBL/GenBank/DDBJ databases">
        <title>Novosphingobium rhizovicinus M1R2S20.</title>
        <authorList>
            <person name="Sun J.-Q."/>
        </authorList>
    </citation>
    <scope>NUCLEOTIDE SEQUENCE [LARGE SCALE GENOMIC DNA]</scope>
    <source>
        <strain evidence="2 3">M1R2S20</strain>
    </source>
</reference>
<accession>A0ABV3R946</accession>
<keyword evidence="3" id="KW-1185">Reference proteome</keyword>
<dbReference type="InterPro" id="IPR021327">
    <property type="entry name" value="DUF2934"/>
</dbReference>
<comment type="caution">
    <text evidence="2">The sequence shown here is derived from an EMBL/GenBank/DDBJ whole genome shotgun (WGS) entry which is preliminary data.</text>
</comment>
<feature type="region of interest" description="Disordered" evidence="1">
    <location>
        <begin position="1"/>
        <end position="113"/>
    </location>
</feature>
<feature type="compositionally biased region" description="Basic and acidic residues" evidence="1">
    <location>
        <begin position="1"/>
        <end position="12"/>
    </location>
</feature>
<name>A0ABV3R946_9SPHN</name>
<gene>
    <name evidence="2" type="ORF">ABUH87_05395</name>
</gene>